<dbReference type="SMART" id="SM00448">
    <property type="entry name" value="REC"/>
    <property type="match status" value="1"/>
</dbReference>
<evidence type="ECO:0000259" key="4">
    <source>
        <dbReference type="PROSITE" id="PS50930"/>
    </source>
</evidence>
<keyword evidence="5" id="KW-0238">DNA-binding</keyword>
<evidence type="ECO:0000259" key="3">
    <source>
        <dbReference type="PROSITE" id="PS50110"/>
    </source>
</evidence>
<feature type="modified residue" description="4-aspartylphosphate" evidence="1">
    <location>
        <position position="62"/>
    </location>
</feature>
<dbReference type="GO" id="GO:0003677">
    <property type="term" value="F:DNA binding"/>
    <property type="evidence" value="ECO:0007669"/>
    <property type="project" value="UniProtKB-KW"/>
</dbReference>
<dbReference type="EMBL" id="BMYU01000001">
    <property type="protein sequence ID" value="GGX30211.1"/>
    <property type="molecule type" value="Genomic_DNA"/>
</dbReference>
<sequence length="284" mass="31964">MSIGNISTVRALLVDDEAPMRDWLRSRLAQVWPELEIAGEAGNGIAAIEQAQALQPDVVFLDIRMPGKNGIEAAAQLAAMAQVVFVTAYNEYAIAAFERGAMDYLLKPVDAERLAQTCDRLKERISEKRKAAEAAQAQSRPAIAAGNASENLPVATDVQTMLTQLIQQQMQQGQKRDYLRWVQASVGTSLRMISTKEILFFKSDEKYTLVQTEQAQYLIRKSLKELEDELDPDEFWRIHRSSLVRVSAIAEVTRDFRGRQLVSIKGSTEKLEVSRNHTHLFQQM</sequence>
<gene>
    <name evidence="5" type="ORF">GCM10010946_04000</name>
</gene>
<dbReference type="PANTHER" id="PTHR37299:SF1">
    <property type="entry name" value="STAGE 0 SPORULATION PROTEIN A HOMOLOG"/>
    <property type="match status" value="1"/>
</dbReference>
<evidence type="ECO:0000256" key="1">
    <source>
        <dbReference type="PROSITE-ProRule" id="PRU00169"/>
    </source>
</evidence>
<dbReference type="RefSeq" id="WP_189355332.1">
    <property type="nucleotide sequence ID" value="NZ_BMYU01000001.1"/>
</dbReference>
<dbReference type="SMART" id="SM00850">
    <property type="entry name" value="LytTR"/>
    <property type="match status" value="1"/>
</dbReference>
<dbReference type="InterPro" id="IPR007492">
    <property type="entry name" value="LytTR_DNA-bd_dom"/>
</dbReference>
<dbReference type="InterPro" id="IPR011006">
    <property type="entry name" value="CheY-like_superfamily"/>
</dbReference>
<accession>A0ABQ2XSA4</accession>
<dbReference type="InterPro" id="IPR046947">
    <property type="entry name" value="LytR-like"/>
</dbReference>
<keyword evidence="1" id="KW-0597">Phosphoprotein</keyword>
<dbReference type="PROSITE" id="PS50110">
    <property type="entry name" value="RESPONSE_REGULATORY"/>
    <property type="match status" value="1"/>
</dbReference>
<proteinExistence type="predicted"/>
<dbReference type="Gene3D" id="3.40.50.2300">
    <property type="match status" value="1"/>
</dbReference>
<feature type="coiled-coil region" evidence="2">
    <location>
        <begin position="111"/>
        <end position="138"/>
    </location>
</feature>
<name>A0ABQ2XSA4_9BURK</name>
<dbReference type="InterPro" id="IPR001789">
    <property type="entry name" value="Sig_transdc_resp-reg_receiver"/>
</dbReference>
<keyword evidence="2" id="KW-0175">Coiled coil</keyword>
<protein>
    <submittedName>
        <fullName evidence="5">DNA-binding response regulator</fullName>
    </submittedName>
</protein>
<dbReference type="PANTHER" id="PTHR37299">
    <property type="entry name" value="TRANSCRIPTIONAL REGULATOR-RELATED"/>
    <property type="match status" value="1"/>
</dbReference>
<dbReference type="Gene3D" id="2.40.50.1020">
    <property type="entry name" value="LytTr DNA-binding domain"/>
    <property type="match status" value="1"/>
</dbReference>
<organism evidence="5 6">
    <name type="scientific">Undibacterium squillarum</name>
    <dbReference type="NCBI Taxonomy" id="1131567"/>
    <lineage>
        <taxon>Bacteria</taxon>
        <taxon>Pseudomonadati</taxon>
        <taxon>Pseudomonadota</taxon>
        <taxon>Betaproteobacteria</taxon>
        <taxon>Burkholderiales</taxon>
        <taxon>Oxalobacteraceae</taxon>
        <taxon>Undibacterium</taxon>
    </lineage>
</organism>
<feature type="domain" description="HTH LytTR-type" evidence="4">
    <location>
        <begin position="186"/>
        <end position="284"/>
    </location>
</feature>
<comment type="caution">
    <text evidence="5">The sequence shown here is derived from an EMBL/GenBank/DDBJ whole genome shotgun (WGS) entry which is preliminary data.</text>
</comment>
<dbReference type="PROSITE" id="PS50930">
    <property type="entry name" value="HTH_LYTTR"/>
    <property type="match status" value="1"/>
</dbReference>
<reference evidence="6" key="1">
    <citation type="journal article" date="2019" name="Int. J. Syst. Evol. Microbiol.">
        <title>The Global Catalogue of Microorganisms (GCM) 10K type strain sequencing project: providing services to taxonomists for standard genome sequencing and annotation.</title>
        <authorList>
            <consortium name="The Broad Institute Genomics Platform"/>
            <consortium name="The Broad Institute Genome Sequencing Center for Infectious Disease"/>
            <person name="Wu L."/>
            <person name="Ma J."/>
        </authorList>
    </citation>
    <scope>NUCLEOTIDE SEQUENCE [LARGE SCALE GENOMIC DNA]</scope>
    <source>
        <strain evidence="6">KCTC 23917</strain>
    </source>
</reference>
<dbReference type="Proteomes" id="UP000653343">
    <property type="component" value="Unassembled WGS sequence"/>
</dbReference>
<evidence type="ECO:0000313" key="6">
    <source>
        <dbReference type="Proteomes" id="UP000653343"/>
    </source>
</evidence>
<dbReference type="SUPFAM" id="SSF52172">
    <property type="entry name" value="CheY-like"/>
    <property type="match status" value="1"/>
</dbReference>
<evidence type="ECO:0000313" key="5">
    <source>
        <dbReference type="EMBL" id="GGX30211.1"/>
    </source>
</evidence>
<evidence type="ECO:0000256" key="2">
    <source>
        <dbReference type="SAM" id="Coils"/>
    </source>
</evidence>
<dbReference type="Pfam" id="PF04397">
    <property type="entry name" value="LytTR"/>
    <property type="match status" value="1"/>
</dbReference>
<feature type="domain" description="Response regulatory" evidence="3">
    <location>
        <begin position="10"/>
        <end position="122"/>
    </location>
</feature>
<keyword evidence="6" id="KW-1185">Reference proteome</keyword>
<dbReference type="Pfam" id="PF00072">
    <property type="entry name" value="Response_reg"/>
    <property type="match status" value="1"/>
</dbReference>